<comment type="caution">
    <text evidence="8">The sequence shown here is derived from an EMBL/GenBank/DDBJ whole genome shotgun (WGS) entry which is preliminary data.</text>
</comment>
<feature type="domain" description="C-type lectin" evidence="7">
    <location>
        <begin position="174"/>
        <end position="246"/>
    </location>
</feature>
<keyword evidence="6" id="KW-0812">Transmembrane</keyword>
<evidence type="ECO:0000256" key="6">
    <source>
        <dbReference type="SAM" id="Phobius"/>
    </source>
</evidence>
<feature type="transmembrane region" description="Helical" evidence="6">
    <location>
        <begin position="63"/>
        <end position="86"/>
    </location>
</feature>
<dbReference type="Proteomes" id="UP001557470">
    <property type="component" value="Unassembled WGS sequence"/>
</dbReference>
<dbReference type="GO" id="GO:0030246">
    <property type="term" value="F:carbohydrate binding"/>
    <property type="evidence" value="ECO:0007669"/>
    <property type="project" value="UniProtKB-KW"/>
</dbReference>
<dbReference type="InterPro" id="IPR016186">
    <property type="entry name" value="C-type_lectin-like/link_sf"/>
</dbReference>
<organism evidence="8 9">
    <name type="scientific">Umbra pygmaea</name>
    <name type="common">Eastern mudminnow</name>
    <dbReference type="NCBI Taxonomy" id="75934"/>
    <lineage>
        <taxon>Eukaryota</taxon>
        <taxon>Metazoa</taxon>
        <taxon>Chordata</taxon>
        <taxon>Craniata</taxon>
        <taxon>Vertebrata</taxon>
        <taxon>Euteleostomi</taxon>
        <taxon>Actinopterygii</taxon>
        <taxon>Neopterygii</taxon>
        <taxon>Teleostei</taxon>
        <taxon>Protacanthopterygii</taxon>
        <taxon>Esociformes</taxon>
        <taxon>Umbridae</taxon>
        <taxon>Umbra</taxon>
    </lineage>
</organism>
<protein>
    <recommendedName>
        <fullName evidence="7">C-type lectin domain-containing protein</fullName>
    </recommendedName>
</protein>
<evidence type="ECO:0000256" key="5">
    <source>
        <dbReference type="SAM" id="MobiDB-lite"/>
    </source>
</evidence>
<dbReference type="SMART" id="SM00034">
    <property type="entry name" value="CLECT"/>
    <property type="match status" value="1"/>
</dbReference>
<sequence>MYKKVKFNKGEMEERMEDIYVNADIQRDGDTRTTTHETEDTAADNGPGDQHLKSDCSMKRFRVSAVCLGLLCVLLLASITFVTIYYNKTKEQLQTLTKERDQLQTSYNNLTKEREHLQTKLSVIDNKTKDQLQTLTKERDQLQTSYNTLTKERDQLQTMLSVIEQPSLNGWRCFGCSLYFLSTKKKTWEESRLDCQSRGADLVIINSEEEQRFLFNNFRRDTWIGLTDKDQEGTWKWVDGTVLTTG</sequence>
<keyword evidence="1" id="KW-0430">Lectin</keyword>
<proteinExistence type="predicted"/>
<keyword evidence="6" id="KW-1133">Transmembrane helix</keyword>
<dbReference type="PANTHER" id="PTHR46490">
    <property type="entry name" value="C-TYPE LECTIN DOMAIN FAMILY 12 MEMBER A-RELATED"/>
    <property type="match status" value="1"/>
</dbReference>
<keyword evidence="6" id="KW-0472">Membrane</keyword>
<dbReference type="PROSITE" id="PS50041">
    <property type="entry name" value="C_TYPE_LECTIN_2"/>
    <property type="match status" value="1"/>
</dbReference>
<feature type="coiled-coil region" evidence="4">
    <location>
        <begin position="86"/>
        <end position="159"/>
    </location>
</feature>
<evidence type="ECO:0000259" key="7">
    <source>
        <dbReference type="PROSITE" id="PS50041"/>
    </source>
</evidence>
<gene>
    <name evidence="8" type="ORF">UPYG_G00272020</name>
</gene>
<dbReference type="InterPro" id="IPR016187">
    <property type="entry name" value="CTDL_fold"/>
</dbReference>
<dbReference type="PANTHER" id="PTHR46490:SF6">
    <property type="entry name" value="ASIALOGLYCOPROTEIN RECEPTOR 1-LIKE-RELATED"/>
    <property type="match status" value="1"/>
</dbReference>
<feature type="region of interest" description="Disordered" evidence="5">
    <location>
        <begin position="23"/>
        <end position="50"/>
    </location>
</feature>
<dbReference type="AlphaFoldDB" id="A0ABD0WB01"/>
<evidence type="ECO:0000313" key="8">
    <source>
        <dbReference type="EMBL" id="KAL0968799.1"/>
    </source>
</evidence>
<accession>A0ABD0WB01</accession>
<feature type="compositionally biased region" description="Basic and acidic residues" evidence="5">
    <location>
        <begin position="25"/>
        <end position="39"/>
    </location>
</feature>
<evidence type="ECO:0000256" key="3">
    <source>
        <dbReference type="ARBA" id="ARBA00023180"/>
    </source>
</evidence>
<evidence type="ECO:0000256" key="1">
    <source>
        <dbReference type="ARBA" id="ARBA00022734"/>
    </source>
</evidence>
<dbReference type="Gene3D" id="1.20.5.400">
    <property type="match status" value="2"/>
</dbReference>
<reference evidence="8 9" key="1">
    <citation type="submission" date="2024-06" db="EMBL/GenBank/DDBJ databases">
        <authorList>
            <person name="Pan Q."/>
            <person name="Wen M."/>
            <person name="Jouanno E."/>
            <person name="Zahm M."/>
            <person name="Klopp C."/>
            <person name="Cabau C."/>
            <person name="Louis A."/>
            <person name="Berthelot C."/>
            <person name="Parey E."/>
            <person name="Roest Crollius H."/>
            <person name="Montfort J."/>
            <person name="Robinson-Rechavi M."/>
            <person name="Bouchez O."/>
            <person name="Lampietro C."/>
            <person name="Lopez Roques C."/>
            <person name="Donnadieu C."/>
            <person name="Postlethwait J."/>
            <person name="Bobe J."/>
            <person name="Verreycken H."/>
            <person name="Guiguen Y."/>
        </authorList>
    </citation>
    <scope>NUCLEOTIDE SEQUENCE [LARGE SCALE GENOMIC DNA]</scope>
    <source>
        <strain evidence="8">Up_M1</strain>
        <tissue evidence="8">Testis</tissue>
    </source>
</reference>
<dbReference type="InterPro" id="IPR001304">
    <property type="entry name" value="C-type_lectin-like"/>
</dbReference>
<dbReference type="SUPFAM" id="SSF56436">
    <property type="entry name" value="C-type lectin-like"/>
    <property type="match status" value="1"/>
</dbReference>
<dbReference type="Gene3D" id="3.10.100.10">
    <property type="entry name" value="Mannose-Binding Protein A, subunit A"/>
    <property type="match status" value="1"/>
</dbReference>
<dbReference type="EMBL" id="JAGEUA010000008">
    <property type="protein sequence ID" value="KAL0968799.1"/>
    <property type="molecule type" value="Genomic_DNA"/>
</dbReference>
<name>A0ABD0WB01_UMBPY</name>
<evidence type="ECO:0000313" key="9">
    <source>
        <dbReference type="Proteomes" id="UP001557470"/>
    </source>
</evidence>
<keyword evidence="2" id="KW-1015">Disulfide bond</keyword>
<dbReference type="InterPro" id="IPR052309">
    <property type="entry name" value="C-type_Lectin_Domain_Fam1"/>
</dbReference>
<keyword evidence="3" id="KW-0325">Glycoprotein</keyword>
<evidence type="ECO:0000256" key="4">
    <source>
        <dbReference type="SAM" id="Coils"/>
    </source>
</evidence>
<keyword evidence="4" id="KW-0175">Coiled coil</keyword>
<evidence type="ECO:0000256" key="2">
    <source>
        <dbReference type="ARBA" id="ARBA00023157"/>
    </source>
</evidence>
<keyword evidence="9" id="KW-1185">Reference proteome</keyword>
<dbReference type="Pfam" id="PF00059">
    <property type="entry name" value="Lectin_C"/>
    <property type="match status" value="1"/>
</dbReference>